<dbReference type="NCBIfam" id="TIGR02432">
    <property type="entry name" value="lysidine_TilS_N"/>
    <property type="match status" value="1"/>
</dbReference>
<accession>A0A518AKH5</accession>
<dbReference type="InterPro" id="IPR012795">
    <property type="entry name" value="tRNA_Ile_lys_synt_N"/>
</dbReference>
<comment type="subcellular location">
    <subcellularLocation>
        <location evidence="6">Cytoplasm</location>
    </subcellularLocation>
</comment>
<dbReference type="GO" id="GO:0006400">
    <property type="term" value="P:tRNA modification"/>
    <property type="evidence" value="ECO:0007669"/>
    <property type="project" value="UniProtKB-UniRule"/>
</dbReference>
<evidence type="ECO:0000256" key="1">
    <source>
        <dbReference type="ARBA" id="ARBA00022598"/>
    </source>
</evidence>
<dbReference type="SUPFAM" id="SSF82829">
    <property type="entry name" value="MesJ substrate recognition domain-like"/>
    <property type="match status" value="1"/>
</dbReference>
<dbReference type="SUPFAM" id="SSF52402">
    <property type="entry name" value="Adenine nucleotide alpha hydrolases-like"/>
    <property type="match status" value="1"/>
</dbReference>
<evidence type="ECO:0000256" key="3">
    <source>
        <dbReference type="ARBA" id="ARBA00022741"/>
    </source>
</evidence>
<dbReference type="OrthoDB" id="9807403at2"/>
<comment type="similarity">
    <text evidence="6">Belongs to the tRNA(Ile)-lysidine synthase family.</text>
</comment>
<dbReference type="Gene3D" id="3.40.50.620">
    <property type="entry name" value="HUPs"/>
    <property type="match status" value="1"/>
</dbReference>
<evidence type="ECO:0000313" key="8">
    <source>
        <dbReference type="EMBL" id="QDU55229.1"/>
    </source>
</evidence>
<keyword evidence="9" id="KW-1185">Reference proteome</keyword>
<organism evidence="8 9">
    <name type="scientific">Aeoliella mucimassa</name>
    <dbReference type="NCBI Taxonomy" id="2527972"/>
    <lineage>
        <taxon>Bacteria</taxon>
        <taxon>Pseudomonadati</taxon>
        <taxon>Planctomycetota</taxon>
        <taxon>Planctomycetia</taxon>
        <taxon>Pirellulales</taxon>
        <taxon>Lacipirellulaceae</taxon>
        <taxon>Aeoliella</taxon>
    </lineage>
</organism>
<keyword evidence="3 6" id="KW-0547">Nucleotide-binding</keyword>
<reference evidence="8 9" key="1">
    <citation type="submission" date="2019-02" db="EMBL/GenBank/DDBJ databases">
        <title>Deep-cultivation of Planctomycetes and their phenomic and genomic characterization uncovers novel biology.</title>
        <authorList>
            <person name="Wiegand S."/>
            <person name="Jogler M."/>
            <person name="Boedeker C."/>
            <person name="Pinto D."/>
            <person name="Vollmers J."/>
            <person name="Rivas-Marin E."/>
            <person name="Kohn T."/>
            <person name="Peeters S.H."/>
            <person name="Heuer A."/>
            <person name="Rast P."/>
            <person name="Oberbeckmann S."/>
            <person name="Bunk B."/>
            <person name="Jeske O."/>
            <person name="Meyerdierks A."/>
            <person name="Storesund J.E."/>
            <person name="Kallscheuer N."/>
            <person name="Luecker S."/>
            <person name="Lage O.M."/>
            <person name="Pohl T."/>
            <person name="Merkel B.J."/>
            <person name="Hornburger P."/>
            <person name="Mueller R.-W."/>
            <person name="Bruemmer F."/>
            <person name="Labrenz M."/>
            <person name="Spormann A.M."/>
            <person name="Op den Camp H."/>
            <person name="Overmann J."/>
            <person name="Amann R."/>
            <person name="Jetten M.S.M."/>
            <person name="Mascher T."/>
            <person name="Medema M.H."/>
            <person name="Devos D.P."/>
            <person name="Kaster A.-K."/>
            <person name="Ovreas L."/>
            <person name="Rohde M."/>
            <person name="Galperin M.Y."/>
            <person name="Jogler C."/>
        </authorList>
    </citation>
    <scope>NUCLEOTIDE SEQUENCE [LARGE SCALE GENOMIC DNA]</scope>
    <source>
        <strain evidence="8 9">Pan181</strain>
    </source>
</reference>
<evidence type="ECO:0000256" key="6">
    <source>
        <dbReference type="HAMAP-Rule" id="MF_01161"/>
    </source>
</evidence>
<evidence type="ECO:0000259" key="7">
    <source>
        <dbReference type="Pfam" id="PF01171"/>
    </source>
</evidence>
<feature type="binding site" evidence="6">
    <location>
        <begin position="33"/>
        <end position="38"/>
    </location>
    <ligand>
        <name>ATP</name>
        <dbReference type="ChEBI" id="CHEBI:30616"/>
    </ligand>
</feature>
<keyword evidence="4 6" id="KW-0067">ATP-binding</keyword>
<comment type="domain">
    <text evidence="6">The N-terminal region contains the highly conserved SGGXDS motif, predicted to be a P-loop motif involved in ATP binding.</text>
</comment>
<dbReference type="EC" id="6.3.4.19" evidence="6"/>
<dbReference type="Pfam" id="PF01171">
    <property type="entry name" value="ATP_bind_3"/>
    <property type="match status" value="1"/>
</dbReference>
<proteinExistence type="inferred from homology"/>
<comment type="function">
    <text evidence="6">Ligates lysine onto the cytidine present at position 34 of the AUA codon-specific tRNA(Ile) that contains the anticodon CAU, in an ATP-dependent manner. Cytidine is converted to lysidine, thus changing the amino acid specificity of the tRNA from methionine to isoleucine.</text>
</comment>
<dbReference type="AlphaFoldDB" id="A0A518AKH5"/>
<dbReference type="EMBL" id="CP036278">
    <property type="protein sequence ID" value="QDU55229.1"/>
    <property type="molecule type" value="Genomic_DNA"/>
</dbReference>
<dbReference type="InterPro" id="IPR014729">
    <property type="entry name" value="Rossmann-like_a/b/a_fold"/>
</dbReference>
<dbReference type="GO" id="GO:0032267">
    <property type="term" value="F:tRNA(Ile)-lysidine synthase activity"/>
    <property type="evidence" value="ECO:0007669"/>
    <property type="project" value="UniProtKB-EC"/>
</dbReference>
<dbReference type="Proteomes" id="UP000315750">
    <property type="component" value="Chromosome"/>
</dbReference>
<dbReference type="InterPro" id="IPR012094">
    <property type="entry name" value="tRNA_Ile_lys_synt"/>
</dbReference>
<evidence type="ECO:0000256" key="5">
    <source>
        <dbReference type="ARBA" id="ARBA00048539"/>
    </source>
</evidence>
<dbReference type="GO" id="GO:0005524">
    <property type="term" value="F:ATP binding"/>
    <property type="evidence" value="ECO:0007669"/>
    <property type="project" value="UniProtKB-UniRule"/>
</dbReference>
<evidence type="ECO:0000256" key="2">
    <source>
        <dbReference type="ARBA" id="ARBA00022694"/>
    </source>
</evidence>
<name>A0A518AKH5_9BACT</name>
<feature type="domain" description="tRNA(Ile)-lysidine/2-thiocytidine synthase N-terminal" evidence="7">
    <location>
        <begin position="27"/>
        <end position="210"/>
    </location>
</feature>
<keyword evidence="2 6" id="KW-0819">tRNA processing</keyword>
<sequence>MPQRARLIMLQDAIQAVWPTNTWRSCHVVVAVSGGADSVALLRGLAELHRRTSGSGELIVAHFNHGLRGEHSDGDQSWVAQLAQTLNLRGEFGQPAESEQLDTEQSARDARYAFLLNTAERCGARYIATAHTADDQVETVLMRVLRGSGIDGLTGIPRVRSLSASVSVVRPLLAVRREEIESYLQQLDQPYRTDASNHESHFTRNWLRNELLPAIRERLPSDPDRSLLRLAEQANQWSELLESIVAPLVEQTVRVENHRLQFNLTLLADQPAIVVQQVARQAWRAAGWPEQGMGMADWERLSTAISGAEAGKFQLPGHVQVAREAQTLELFRGGFPENC</sequence>
<dbReference type="GO" id="GO:0005737">
    <property type="term" value="C:cytoplasm"/>
    <property type="evidence" value="ECO:0007669"/>
    <property type="project" value="UniProtKB-SubCell"/>
</dbReference>
<dbReference type="RefSeq" id="WP_145246111.1">
    <property type="nucleotide sequence ID" value="NZ_CP036278.1"/>
</dbReference>
<protein>
    <recommendedName>
        <fullName evidence="6">tRNA(Ile)-lysidine synthase</fullName>
        <ecNumber evidence="6">6.3.4.19</ecNumber>
    </recommendedName>
    <alternativeName>
        <fullName evidence="6">tRNA(Ile)-2-lysyl-cytidine synthase</fullName>
    </alternativeName>
    <alternativeName>
        <fullName evidence="6">tRNA(Ile)-lysidine synthetase</fullName>
    </alternativeName>
</protein>
<dbReference type="PANTHER" id="PTHR43033">
    <property type="entry name" value="TRNA(ILE)-LYSIDINE SYNTHASE-RELATED"/>
    <property type="match status" value="1"/>
</dbReference>
<comment type="catalytic activity">
    <reaction evidence="5 6">
        <text>cytidine(34) in tRNA(Ile2) + L-lysine + ATP = lysidine(34) in tRNA(Ile2) + AMP + diphosphate + H(+)</text>
        <dbReference type="Rhea" id="RHEA:43744"/>
        <dbReference type="Rhea" id="RHEA-COMP:10625"/>
        <dbReference type="Rhea" id="RHEA-COMP:10670"/>
        <dbReference type="ChEBI" id="CHEBI:15378"/>
        <dbReference type="ChEBI" id="CHEBI:30616"/>
        <dbReference type="ChEBI" id="CHEBI:32551"/>
        <dbReference type="ChEBI" id="CHEBI:33019"/>
        <dbReference type="ChEBI" id="CHEBI:82748"/>
        <dbReference type="ChEBI" id="CHEBI:83665"/>
        <dbReference type="ChEBI" id="CHEBI:456215"/>
        <dbReference type="EC" id="6.3.4.19"/>
    </reaction>
</comment>
<dbReference type="InterPro" id="IPR011063">
    <property type="entry name" value="TilS/TtcA_N"/>
</dbReference>
<evidence type="ECO:0000313" key="9">
    <source>
        <dbReference type="Proteomes" id="UP000315750"/>
    </source>
</evidence>
<dbReference type="KEGG" id="amuc:Pan181_14150"/>
<keyword evidence="6" id="KW-0963">Cytoplasm</keyword>
<gene>
    <name evidence="6 8" type="primary">tilS</name>
    <name evidence="8" type="ORF">Pan181_14150</name>
</gene>
<dbReference type="HAMAP" id="MF_01161">
    <property type="entry name" value="tRNA_Ile_lys_synt"/>
    <property type="match status" value="1"/>
</dbReference>
<dbReference type="PANTHER" id="PTHR43033:SF1">
    <property type="entry name" value="TRNA(ILE)-LYSIDINE SYNTHASE-RELATED"/>
    <property type="match status" value="1"/>
</dbReference>
<keyword evidence="1 6" id="KW-0436">Ligase</keyword>
<dbReference type="CDD" id="cd01992">
    <property type="entry name" value="TilS_N"/>
    <property type="match status" value="1"/>
</dbReference>
<evidence type="ECO:0000256" key="4">
    <source>
        <dbReference type="ARBA" id="ARBA00022840"/>
    </source>
</evidence>